<proteinExistence type="predicted"/>
<sequence length="422" mass="43973">MRSGLAATAALCAVAALPGGAAAADGPDGVPAYRTAEDARPVTGGESSAEGPTITPGFYTDEIGPGQRKYYSATLDGASNAWISAVALPEPGSEVDMTDGIKVALRAADGTVCGNSGVDFGDDDAARPIADHARRVIREDGYCQEAGVYHFSVEREGRAGSDPAPWPVEIRFMEEPGLRNPVPAAPPDARTSVPPGPPSGQARRIVGGTGFNDAASMGEGNWKDRLRPGETRFYRVPVDWGQQLFTTVEFGTTGADGAPFVGGAFRVDLYNPARGRVTGRGVGYQADRPAAFTLETRRVDFANRYAGTAEIGGMCFAGWYYIAVHAHEGLGESVEGSVPVVLRTTVEGTPRDAPAYVGDAVEAGFGVDEEDREAAAKGLSAAEAEADGTLRLVGWAGVGTGTALIVGLGLWTLLARRSVRPR</sequence>
<feature type="chain" id="PRO_5047397605" evidence="3">
    <location>
        <begin position="24"/>
        <end position="422"/>
    </location>
</feature>
<evidence type="ECO:0000256" key="2">
    <source>
        <dbReference type="SAM" id="Phobius"/>
    </source>
</evidence>
<gene>
    <name evidence="4" type="ORF">GCM10010405_60050</name>
</gene>
<keyword evidence="5" id="KW-1185">Reference proteome</keyword>
<dbReference type="Proteomes" id="UP001501638">
    <property type="component" value="Unassembled WGS sequence"/>
</dbReference>
<dbReference type="EMBL" id="BAAASZ010000052">
    <property type="protein sequence ID" value="GAA2467435.1"/>
    <property type="molecule type" value="Genomic_DNA"/>
</dbReference>
<protein>
    <submittedName>
        <fullName evidence="4">Uncharacterized protein</fullName>
    </submittedName>
</protein>
<feature type="signal peptide" evidence="3">
    <location>
        <begin position="1"/>
        <end position="23"/>
    </location>
</feature>
<name>A0ABN3KR38_9ACTN</name>
<feature type="transmembrane region" description="Helical" evidence="2">
    <location>
        <begin position="392"/>
        <end position="414"/>
    </location>
</feature>
<evidence type="ECO:0000256" key="1">
    <source>
        <dbReference type="SAM" id="MobiDB-lite"/>
    </source>
</evidence>
<feature type="region of interest" description="Disordered" evidence="1">
    <location>
        <begin position="181"/>
        <end position="200"/>
    </location>
</feature>
<keyword evidence="3" id="KW-0732">Signal</keyword>
<evidence type="ECO:0000313" key="5">
    <source>
        <dbReference type="Proteomes" id="UP001501638"/>
    </source>
</evidence>
<comment type="caution">
    <text evidence="4">The sequence shown here is derived from an EMBL/GenBank/DDBJ whole genome shotgun (WGS) entry which is preliminary data.</text>
</comment>
<dbReference type="RefSeq" id="WP_344329158.1">
    <property type="nucleotide sequence ID" value="NZ_BAAASZ010000052.1"/>
</dbReference>
<accession>A0ABN3KR38</accession>
<evidence type="ECO:0000313" key="4">
    <source>
        <dbReference type="EMBL" id="GAA2467435.1"/>
    </source>
</evidence>
<keyword evidence="2" id="KW-0812">Transmembrane</keyword>
<keyword evidence="2" id="KW-0472">Membrane</keyword>
<organism evidence="4 5">
    <name type="scientific">Streptomyces macrosporus</name>
    <dbReference type="NCBI Taxonomy" id="44032"/>
    <lineage>
        <taxon>Bacteria</taxon>
        <taxon>Bacillati</taxon>
        <taxon>Actinomycetota</taxon>
        <taxon>Actinomycetes</taxon>
        <taxon>Kitasatosporales</taxon>
        <taxon>Streptomycetaceae</taxon>
        <taxon>Streptomyces</taxon>
    </lineage>
</organism>
<evidence type="ECO:0000256" key="3">
    <source>
        <dbReference type="SAM" id="SignalP"/>
    </source>
</evidence>
<reference evidence="4 5" key="1">
    <citation type="journal article" date="2019" name="Int. J. Syst. Evol. Microbiol.">
        <title>The Global Catalogue of Microorganisms (GCM) 10K type strain sequencing project: providing services to taxonomists for standard genome sequencing and annotation.</title>
        <authorList>
            <consortium name="The Broad Institute Genomics Platform"/>
            <consortium name="The Broad Institute Genome Sequencing Center for Infectious Disease"/>
            <person name="Wu L."/>
            <person name="Ma J."/>
        </authorList>
    </citation>
    <scope>NUCLEOTIDE SEQUENCE [LARGE SCALE GENOMIC DNA]</scope>
    <source>
        <strain evidence="4 5">JCM 6305</strain>
    </source>
</reference>
<keyword evidence="2" id="KW-1133">Transmembrane helix</keyword>